<evidence type="ECO:0000313" key="3">
    <source>
        <dbReference type="Proteomes" id="UP001363622"/>
    </source>
</evidence>
<protein>
    <submittedName>
        <fullName evidence="2">Uncharacterized protein</fullName>
    </submittedName>
</protein>
<keyword evidence="1" id="KW-0812">Transmembrane</keyword>
<proteinExistence type="predicted"/>
<accession>A0ABR1KWQ2</accession>
<reference evidence="2 3" key="1">
    <citation type="submission" date="2024-04" db="EMBL/GenBank/DDBJ databases">
        <title>Phyllosticta paracitricarpa is synonymous to the EU quarantine fungus P. citricarpa based on phylogenomic analyses.</title>
        <authorList>
            <consortium name="Lawrence Berkeley National Laboratory"/>
            <person name="Van Ingen-Buijs V.A."/>
            <person name="Van Westerhoven A.C."/>
            <person name="Haridas S."/>
            <person name="Skiadas P."/>
            <person name="Martin F."/>
            <person name="Groenewald J.Z."/>
            <person name="Crous P.W."/>
            <person name="Seidl M.F."/>
        </authorList>
    </citation>
    <scope>NUCLEOTIDE SEQUENCE [LARGE SCALE GENOMIC DNA]</scope>
    <source>
        <strain evidence="2 3">CBS 123371</strain>
    </source>
</reference>
<gene>
    <name evidence="2" type="ORF">IWZ03DRAFT_1068</name>
</gene>
<dbReference type="EMBL" id="JBBPHU010000001">
    <property type="protein sequence ID" value="KAK7523311.1"/>
    <property type="molecule type" value="Genomic_DNA"/>
</dbReference>
<comment type="caution">
    <text evidence="2">The sequence shown here is derived from an EMBL/GenBank/DDBJ whole genome shotgun (WGS) entry which is preliminary data.</text>
</comment>
<keyword evidence="1" id="KW-1133">Transmembrane helix</keyword>
<name>A0ABR1KWQ2_9PEZI</name>
<keyword evidence="3" id="KW-1185">Reference proteome</keyword>
<evidence type="ECO:0000256" key="1">
    <source>
        <dbReference type="SAM" id="Phobius"/>
    </source>
</evidence>
<sequence length="83" mass="9161">MQPAVDNGGQSQTRRLVAATKSADATLSLSLSLFFFFFSFLFFFRPCSAAVHARAQRRKMHAALPCPAMPCSRLSRTSSPSLY</sequence>
<dbReference type="Proteomes" id="UP001363622">
    <property type="component" value="Unassembled WGS sequence"/>
</dbReference>
<keyword evidence="1" id="KW-0472">Membrane</keyword>
<feature type="transmembrane region" description="Helical" evidence="1">
    <location>
        <begin position="25"/>
        <end position="44"/>
    </location>
</feature>
<organism evidence="2 3">
    <name type="scientific">Phyllosticta citriasiana</name>
    <dbReference type="NCBI Taxonomy" id="595635"/>
    <lineage>
        <taxon>Eukaryota</taxon>
        <taxon>Fungi</taxon>
        <taxon>Dikarya</taxon>
        <taxon>Ascomycota</taxon>
        <taxon>Pezizomycotina</taxon>
        <taxon>Dothideomycetes</taxon>
        <taxon>Dothideomycetes incertae sedis</taxon>
        <taxon>Botryosphaeriales</taxon>
        <taxon>Phyllostictaceae</taxon>
        <taxon>Phyllosticta</taxon>
    </lineage>
</organism>
<evidence type="ECO:0000313" key="2">
    <source>
        <dbReference type="EMBL" id="KAK7523311.1"/>
    </source>
</evidence>